<sequence length="881" mass="105678">MLKNNTNIITFKDVFNGLGNNYKENLIELINSINNDYIKSKISIKEEKEENIFNYNIANLNNNEITYIKNYINLCLNNCNDIKDASFVRQYIDKVFKFKIKNNNEDFPFLYLLLLLKLYSDDYKSLYIFMNNIGIYYDIIKLIFFDIEVYDIYIDESGNIDYDKEEKKLFVVGGYYTKNIRYDDWEKETKAELKRLSEKYSIDDNIIYHRTKIEDFNVRKSITKEIFNFIKENKGKFVCIYENKPNGIEFTKQYYLDLVSKLIVNTLKKILSDEELDFDSKKILLIIHIAKRGDKDNNALDIYNFGGVKKFLNYIVDNKIEIDKIVEEWESHNEEYFQEVTNVPKSDIKSKVYESIEEWKIKYSVTDKNINYELSNPSDALKDSTLVFADYFCNTFYNRSGSDSKEIFKDFDIYLQIKYSFLDKDTIDFYFYKYDYYTILNRYIFYKKLINQENITKRTKDFAENGSKEILQFFKKDNLKRRVNYLVHAVKSILDNLEIESNNEFKYDNILGSCDILIDLLEKIKQDNSNDFVLRKIYSMIFMINTAKLSVYNHSDNTEKSLEMVKTNIDYINNIDNDNFFFREKILFDNISTVAQWDFYECDYIIKYIKKVLEDIKCYEKLYIDDIARLYGTLGQTYIIHYYVTENTKDLDKAKECFFESKKLFKDDKGNTSRTYSNLMLYAITSGMEDEFLDYLYKYITEKEESFDNIDLLIEKLVSYIDNNNQPDKSDKYLIIRLLRYCKNFDTEYSKKIANILIEKSSNFYDDKKRKESSEDVDIEKDYCFVYYKIKKEKISLSNSYIFVENLQGYFQYMRKLSLYLTEILTGDESYFDKAVDILEEMVNMQDTNYKKAFGKFFEESAKPNLDKYKWAYNLSKKLYM</sequence>
<dbReference type="RefSeq" id="WP_048593387.1">
    <property type="nucleotide sequence ID" value="NZ_CVLB01000001.1"/>
</dbReference>
<organism evidence="1 2">
    <name type="scientific">Brachyspira suanatina</name>
    <dbReference type="NCBI Taxonomy" id="381802"/>
    <lineage>
        <taxon>Bacteria</taxon>
        <taxon>Pseudomonadati</taxon>
        <taxon>Spirochaetota</taxon>
        <taxon>Spirochaetia</taxon>
        <taxon>Brachyspirales</taxon>
        <taxon>Brachyspiraceae</taxon>
        <taxon>Brachyspira</taxon>
    </lineage>
</organism>
<dbReference type="AlphaFoldDB" id="A0A0G4K3K1"/>
<keyword evidence="2" id="KW-1185">Reference proteome</keyword>
<evidence type="ECO:0000313" key="1">
    <source>
        <dbReference type="EMBL" id="CRF31556.1"/>
    </source>
</evidence>
<dbReference type="EMBL" id="CVLB01000001">
    <property type="protein sequence ID" value="CRF31556.1"/>
    <property type="molecule type" value="Genomic_DNA"/>
</dbReference>
<gene>
    <name evidence="1" type="ORF">BRSU_0224</name>
</gene>
<dbReference type="Proteomes" id="UP000043763">
    <property type="component" value="Unassembled WGS sequence"/>
</dbReference>
<accession>A0A0G4K3K1</accession>
<evidence type="ECO:0000313" key="2">
    <source>
        <dbReference type="Proteomes" id="UP000043763"/>
    </source>
</evidence>
<reference evidence="2" key="1">
    <citation type="submission" date="2015-04" db="EMBL/GenBank/DDBJ databases">
        <authorList>
            <person name="Mushtaq Mamoona"/>
        </authorList>
    </citation>
    <scope>NUCLEOTIDE SEQUENCE [LARGE SCALE GENOMIC DNA]</scope>
    <source>
        <strain evidence="2">AN4859/03</strain>
    </source>
</reference>
<name>A0A0G4K3K1_9SPIR</name>
<dbReference type="OrthoDB" id="306936at2"/>
<evidence type="ECO:0008006" key="3">
    <source>
        <dbReference type="Google" id="ProtNLM"/>
    </source>
</evidence>
<proteinExistence type="predicted"/>
<protein>
    <recommendedName>
        <fullName evidence="3">DUF3800 domain-containing protein</fullName>
    </recommendedName>
</protein>